<dbReference type="GO" id="GO:0016020">
    <property type="term" value="C:membrane"/>
    <property type="evidence" value="ECO:0007669"/>
    <property type="project" value="UniProtKB-SubCell"/>
</dbReference>
<dbReference type="InterPro" id="IPR050739">
    <property type="entry name" value="MFP"/>
</dbReference>
<dbReference type="Gene3D" id="2.40.50.100">
    <property type="match status" value="1"/>
</dbReference>
<dbReference type="InterPro" id="IPR058634">
    <property type="entry name" value="AaeA-lik-b-barrel"/>
</dbReference>
<accession>A0A1B8ZDY3</accession>
<evidence type="ECO:0000256" key="5">
    <source>
        <dbReference type="SAM" id="Coils"/>
    </source>
</evidence>
<dbReference type="Proteomes" id="UP000092651">
    <property type="component" value="Unassembled WGS sequence"/>
</dbReference>
<feature type="domain" description="p-hydroxybenzoic acid efflux pump subunit AaeA-like beta-barrel" evidence="9">
    <location>
        <begin position="251"/>
        <end position="342"/>
    </location>
</feature>
<dbReference type="Gene3D" id="2.40.30.170">
    <property type="match status" value="1"/>
</dbReference>
<dbReference type="GO" id="GO:0055085">
    <property type="term" value="P:transmembrane transport"/>
    <property type="evidence" value="ECO:0007669"/>
    <property type="project" value="InterPro"/>
</dbReference>
<dbReference type="Pfam" id="PF25917">
    <property type="entry name" value="BSH_RND"/>
    <property type="match status" value="1"/>
</dbReference>
<comment type="subcellular location">
    <subcellularLocation>
        <location evidence="1">Membrane</location>
        <topology evidence="1">Single-pass membrane protein</topology>
    </subcellularLocation>
</comment>
<dbReference type="SUPFAM" id="SSF111369">
    <property type="entry name" value="HlyD-like secretion proteins"/>
    <property type="match status" value="3"/>
</dbReference>
<protein>
    <submittedName>
        <fullName evidence="10">Secretion protein HlyD</fullName>
    </submittedName>
</protein>
<dbReference type="InterPro" id="IPR058625">
    <property type="entry name" value="MdtA-like_BSH"/>
</dbReference>
<keyword evidence="2 6" id="KW-0812">Transmembrane</keyword>
<dbReference type="InterPro" id="IPR058624">
    <property type="entry name" value="MdtA-like_HH"/>
</dbReference>
<feature type="domain" description="Multidrug resistance protein MdtA-like alpha-helical hairpin" evidence="7">
    <location>
        <begin position="122"/>
        <end position="180"/>
    </location>
</feature>
<organism evidence="10 11">
    <name type="scientific">Chryseobacterium artocarpi</name>
    <dbReference type="NCBI Taxonomy" id="1414727"/>
    <lineage>
        <taxon>Bacteria</taxon>
        <taxon>Pseudomonadati</taxon>
        <taxon>Bacteroidota</taxon>
        <taxon>Flavobacteriia</taxon>
        <taxon>Flavobacteriales</taxon>
        <taxon>Weeksellaceae</taxon>
        <taxon>Chryseobacterium group</taxon>
        <taxon>Chryseobacterium</taxon>
    </lineage>
</organism>
<evidence type="ECO:0000256" key="4">
    <source>
        <dbReference type="ARBA" id="ARBA00023136"/>
    </source>
</evidence>
<name>A0A1B8ZDY3_9FLAO</name>
<dbReference type="Pfam" id="PF25876">
    <property type="entry name" value="HH_MFP_RND"/>
    <property type="match status" value="1"/>
</dbReference>
<evidence type="ECO:0000259" key="9">
    <source>
        <dbReference type="Pfam" id="PF25963"/>
    </source>
</evidence>
<feature type="domain" description="Multidrug resistance protein MdtA-like barrel-sandwich hybrid" evidence="8">
    <location>
        <begin position="53"/>
        <end position="247"/>
    </location>
</feature>
<keyword evidence="11" id="KW-1185">Reference proteome</keyword>
<keyword evidence="5" id="KW-0175">Coiled coil</keyword>
<dbReference type="Pfam" id="PF25963">
    <property type="entry name" value="Beta-barrel_AAEA"/>
    <property type="match status" value="1"/>
</dbReference>
<sequence length="346" mass="38047">METTPQKQKKYIVPVILLVVIVAGSIFGIKQYYYHQNHEDTDDAQIDGDLSAVVTRVGGYIDSIGFEDNQRVMKGQVLVKLEDNEYRIKLAQAMAAQKTAGSKIGVSETQVSTTHTASLGFKAKIDEAKAKLWQADQDYERYTALIKNGSIPQQTFDKAKADRQIAQAALQSAEEQYKTAIAQIGNSRSELNVTNTATGQQQVDVDYAKLLLSYTTIKAPVSGIVTKRRVQMGQLLQAGQTLFAVVDENNLYVTANFKETQMQNIRAGQKAEVIVDAYPNEPIQGVVHNFAGTTGAKMSLLPPDNATGNFVKVVQRIPVKIKIKATPELLKKIRPGMNVEVSVLTK</sequence>
<evidence type="ECO:0000256" key="3">
    <source>
        <dbReference type="ARBA" id="ARBA00022989"/>
    </source>
</evidence>
<keyword evidence="4 6" id="KW-0472">Membrane</keyword>
<dbReference type="AlphaFoldDB" id="A0A1B8ZDY3"/>
<reference evidence="10 11" key="1">
    <citation type="submission" date="2016-07" db="EMBL/GenBank/DDBJ databases">
        <authorList>
            <person name="Jeong J.-J."/>
            <person name="Kim D.W."/>
            <person name="Sang M.K."/>
            <person name="Choi I.-G."/>
            <person name="Kim K.D."/>
        </authorList>
    </citation>
    <scope>NUCLEOTIDE SEQUENCE [LARGE SCALE GENOMIC DNA]</scope>
    <source>
        <strain evidence="10 11">UTM-3</strain>
    </source>
</reference>
<gene>
    <name evidence="10" type="ORF">BBI01_15005</name>
</gene>
<feature type="transmembrane region" description="Helical" evidence="6">
    <location>
        <begin position="12"/>
        <end position="33"/>
    </location>
</feature>
<dbReference type="Gene3D" id="1.10.287.470">
    <property type="entry name" value="Helix hairpin bin"/>
    <property type="match status" value="1"/>
</dbReference>
<evidence type="ECO:0000313" key="10">
    <source>
        <dbReference type="EMBL" id="OCA69828.1"/>
    </source>
</evidence>
<keyword evidence="3 6" id="KW-1133">Transmembrane helix</keyword>
<dbReference type="EMBL" id="MAYH01000045">
    <property type="protein sequence ID" value="OCA69828.1"/>
    <property type="molecule type" value="Genomic_DNA"/>
</dbReference>
<feature type="coiled-coil region" evidence="5">
    <location>
        <begin position="125"/>
        <end position="190"/>
    </location>
</feature>
<dbReference type="PANTHER" id="PTHR30386:SF26">
    <property type="entry name" value="TRANSPORT PROTEIN COMB"/>
    <property type="match status" value="1"/>
</dbReference>
<evidence type="ECO:0000256" key="6">
    <source>
        <dbReference type="SAM" id="Phobius"/>
    </source>
</evidence>
<evidence type="ECO:0000256" key="2">
    <source>
        <dbReference type="ARBA" id="ARBA00022692"/>
    </source>
</evidence>
<dbReference type="PRINTS" id="PR01490">
    <property type="entry name" value="RTXTOXIND"/>
</dbReference>
<evidence type="ECO:0000256" key="1">
    <source>
        <dbReference type="ARBA" id="ARBA00004167"/>
    </source>
</evidence>
<comment type="caution">
    <text evidence="10">The sequence shown here is derived from an EMBL/GenBank/DDBJ whole genome shotgun (WGS) entry which is preliminary data.</text>
</comment>
<dbReference type="PANTHER" id="PTHR30386">
    <property type="entry name" value="MEMBRANE FUSION SUBUNIT OF EMRAB-TOLC MULTIDRUG EFFLUX PUMP"/>
    <property type="match status" value="1"/>
</dbReference>
<evidence type="ECO:0000259" key="7">
    <source>
        <dbReference type="Pfam" id="PF25876"/>
    </source>
</evidence>
<proteinExistence type="predicted"/>
<evidence type="ECO:0000313" key="11">
    <source>
        <dbReference type="Proteomes" id="UP000092651"/>
    </source>
</evidence>
<evidence type="ECO:0000259" key="8">
    <source>
        <dbReference type="Pfam" id="PF25917"/>
    </source>
</evidence>
<dbReference type="OrthoDB" id="9811754at2"/>